<gene>
    <name evidence="1" type="ORF">Fmac_019412</name>
</gene>
<evidence type="ECO:0000313" key="1">
    <source>
        <dbReference type="EMBL" id="KAL2331831.1"/>
    </source>
</evidence>
<proteinExistence type="predicted"/>
<sequence length="200" mass="22325">MEHADRKIKIAWKSQEKSQDFSTRLFLLRIRLEKALRNELLALEGYGLVNFAKEVILKRVEGINIEGVLDVSDGGEPPVGRHRLGLGRTCHQANGSDSDEGFVKLLELYGEKCFSVTVFVFGKEVYPFGGANHVDSMHLDPSEKEDAQSSLIYSLKHGVYPPLTFGSSSNPEALALQTTKNNIERWGKYIVHGLGLFNFS</sequence>
<protein>
    <submittedName>
        <fullName evidence="1">Uncharacterized protein</fullName>
    </submittedName>
</protein>
<organism evidence="1 2">
    <name type="scientific">Flemingia macrophylla</name>
    <dbReference type="NCBI Taxonomy" id="520843"/>
    <lineage>
        <taxon>Eukaryota</taxon>
        <taxon>Viridiplantae</taxon>
        <taxon>Streptophyta</taxon>
        <taxon>Embryophyta</taxon>
        <taxon>Tracheophyta</taxon>
        <taxon>Spermatophyta</taxon>
        <taxon>Magnoliopsida</taxon>
        <taxon>eudicotyledons</taxon>
        <taxon>Gunneridae</taxon>
        <taxon>Pentapetalae</taxon>
        <taxon>rosids</taxon>
        <taxon>fabids</taxon>
        <taxon>Fabales</taxon>
        <taxon>Fabaceae</taxon>
        <taxon>Papilionoideae</taxon>
        <taxon>50 kb inversion clade</taxon>
        <taxon>NPAAA clade</taxon>
        <taxon>indigoferoid/millettioid clade</taxon>
        <taxon>Phaseoleae</taxon>
        <taxon>Flemingia</taxon>
    </lineage>
</organism>
<dbReference type="Proteomes" id="UP001603857">
    <property type="component" value="Unassembled WGS sequence"/>
</dbReference>
<dbReference type="AlphaFoldDB" id="A0ABD1M7W6"/>
<dbReference type="EMBL" id="JBGMDY010000006">
    <property type="protein sequence ID" value="KAL2331831.1"/>
    <property type="molecule type" value="Genomic_DNA"/>
</dbReference>
<name>A0ABD1M7W6_9FABA</name>
<accession>A0ABD1M7W6</accession>
<keyword evidence="2" id="KW-1185">Reference proteome</keyword>
<evidence type="ECO:0000313" key="2">
    <source>
        <dbReference type="Proteomes" id="UP001603857"/>
    </source>
</evidence>
<comment type="caution">
    <text evidence="1">The sequence shown here is derived from an EMBL/GenBank/DDBJ whole genome shotgun (WGS) entry which is preliminary data.</text>
</comment>
<reference evidence="1 2" key="1">
    <citation type="submission" date="2024-08" db="EMBL/GenBank/DDBJ databases">
        <title>Insights into the chromosomal genome structure of Flemingia macrophylla.</title>
        <authorList>
            <person name="Ding Y."/>
            <person name="Zhao Y."/>
            <person name="Bi W."/>
            <person name="Wu M."/>
            <person name="Zhao G."/>
            <person name="Gong Y."/>
            <person name="Li W."/>
            <person name="Zhang P."/>
        </authorList>
    </citation>
    <scope>NUCLEOTIDE SEQUENCE [LARGE SCALE GENOMIC DNA]</scope>
    <source>
        <strain evidence="1">DYQJB</strain>
        <tissue evidence="1">Leaf</tissue>
    </source>
</reference>